<evidence type="ECO:0000313" key="2">
    <source>
        <dbReference type="EMBL" id="KAK8565345.1"/>
    </source>
</evidence>
<gene>
    <name evidence="2" type="ORF">V6N12_058911</name>
</gene>
<dbReference type="EMBL" id="JBBPBM010000010">
    <property type="protein sequence ID" value="KAK8565345.1"/>
    <property type="molecule type" value="Genomic_DNA"/>
</dbReference>
<evidence type="ECO:0000313" key="3">
    <source>
        <dbReference type="Proteomes" id="UP001472677"/>
    </source>
</evidence>
<accession>A0ABR2ETL8</accession>
<organism evidence="2 3">
    <name type="scientific">Hibiscus sabdariffa</name>
    <name type="common">roselle</name>
    <dbReference type="NCBI Taxonomy" id="183260"/>
    <lineage>
        <taxon>Eukaryota</taxon>
        <taxon>Viridiplantae</taxon>
        <taxon>Streptophyta</taxon>
        <taxon>Embryophyta</taxon>
        <taxon>Tracheophyta</taxon>
        <taxon>Spermatophyta</taxon>
        <taxon>Magnoliopsida</taxon>
        <taxon>eudicotyledons</taxon>
        <taxon>Gunneridae</taxon>
        <taxon>Pentapetalae</taxon>
        <taxon>rosids</taxon>
        <taxon>malvids</taxon>
        <taxon>Malvales</taxon>
        <taxon>Malvaceae</taxon>
        <taxon>Malvoideae</taxon>
        <taxon>Hibiscus</taxon>
    </lineage>
</organism>
<feature type="region of interest" description="Disordered" evidence="1">
    <location>
        <begin position="35"/>
        <end position="120"/>
    </location>
</feature>
<feature type="compositionally biased region" description="Polar residues" evidence="1">
    <location>
        <begin position="37"/>
        <end position="51"/>
    </location>
</feature>
<proteinExistence type="predicted"/>
<dbReference type="Proteomes" id="UP001472677">
    <property type="component" value="Unassembled WGS sequence"/>
</dbReference>
<protein>
    <submittedName>
        <fullName evidence="2">Uncharacterized protein</fullName>
    </submittedName>
</protein>
<feature type="compositionally biased region" description="Acidic residues" evidence="1">
    <location>
        <begin position="108"/>
        <end position="120"/>
    </location>
</feature>
<comment type="caution">
    <text evidence="2">The sequence shown here is derived from an EMBL/GenBank/DDBJ whole genome shotgun (WGS) entry which is preliminary data.</text>
</comment>
<feature type="compositionally biased region" description="Polar residues" evidence="1">
    <location>
        <begin position="58"/>
        <end position="101"/>
    </location>
</feature>
<name>A0ABR2ETL8_9ROSI</name>
<reference evidence="2 3" key="1">
    <citation type="journal article" date="2024" name="G3 (Bethesda)">
        <title>Genome assembly of Hibiscus sabdariffa L. provides insights into metabolisms of medicinal natural products.</title>
        <authorList>
            <person name="Kim T."/>
        </authorList>
    </citation>
    <scope>NUCLEOTIDE SEQUENCE [LARGE SCALE GENOMIC DNA]</scope>
    <source>
        <strain evidence="2">TK-2024</strain>
        <tissue evidence="2">Old leaves</tissue>
    </source>
</reference>
<evidence type="ECO:0000256" key="1">
    <source>
        <dbReference type="SAM" id="MobiDB-lite"/>
    </source>
</evidence>
<keyword evidence="3" id="KW-1185">Reference proteome</keyword>
<sequence length="140" mass="15948">MYHQIYIAHWRERVHPQWHPLRDYQERVIVYRPRQHNCPQSQRTRGATNTSTRRRASASEQPTTSHVTPSLMRPQNFTHLMHSSFQLGSNSSEGLDGTSGTAGVGTRDDDDDDNDADDVPIDVTRSVTIPIDLVVHHNPI</sequence>